<evidence type="ECO:0000259" key="1">
    <source>
        <dbReference type="Pfam" id="PF00487"/>
    </source>
</evidence>
<dbReference type="InterPro" id="IPR005804">
    <property type="entry name" value="FA_desaturase_dom"/>
</dbReference>
<dbReference type="PANTHER" id="PTHR19353:SF19">
    <property type="entry name" value="DELTA(5) FATTY ACID DESATURASE C-RELATED"/>
    <property type="match status" value="1"/>
</dbReference>
<reference evidence="2 3" key="1">
    <citation type="submission" date="2021-12" db="EMBL/GenBank/DDBJ databases">
        <title>Discovery of the Pendulisporaceae a myxobacterial family with distinct sporulation behavior and unique specialized metabolism.</title>
        <authorList>
            <person name="Garcia R."/>
            <person name="Popoff A."/>
            <person name="Bader C.D."/>
            <person name="Loehr J."/>
            <person name="Walesch S."/>
            <person name="Walt C."/>
            <person name="Boldt J."/>
            <person name="Bunk B."/>
            <person name="Haeckl F.J.F.P.J."/>
            <person name="Gunesch A.P."/>
            <person name="Birkelbach J."/>
            <person name="Nuebel U."/>
            <person name="Pietschmann T."/>
            <person name="Bach T."/>
            <person name="Mueller R."/>
        </authorList>
    </citation>
    <scope>NUCLEOTIDE SEQUENCE [LARGE SCALE GENOMIC DNA]</scope>
    <source>
        <strain evidence="2 3">MSr11954</strain>
    </source>
</reference>
<protein>
    <submittedName>
        <fullName evidence="2">Fatty acid desaturase</fullName>
        <ecNumber evidence="2">1.14.19.-</ecNumber>
    </submittedName>
</protein>
<name>A0ABZ2MAV2_9BACT</name>
<keyword evidence="2" id="KW-0560">Oxidoreductase</keyword>
<gene>
    <name evidence="2" type="ORF">LZC94_20700</name>
</gene>
<feature type="domain" description="Fatty acid desaturase" evidence="1">
    <location>
        <begin position="80"/>
        <end position="336"/>
    </location>
</feature>
<dbReference type="RefSeq" id="WP_394829239.1">
    <property type="nucleotide sequence ID" value="NZ_CP089984.1"/>
</dbReference>
<accession>A0ABZ2MAV2</accession>
<keyword evidence="3" id="KW-1185">Reference proteome</keyword>
<dbReference type="InterPro" id="IPR012171">
    <property type="entry name" value="Fatty_acid_desaturase"/>
</dbReference>
<organism evidence="2 3">
    <name type="scientific">Pendulispora albinea</name>
    <dbReference type="NCBI Taxonomy" id="2741071"/>
    <lineage>
        <taxon>Bacteria</taxon>
        <taxon>Pseudomonadati</taxon>
        <taxon>Myxococcota</taxon>
        <taxon>Myxococcia</taxon>
        <taxon>Myxococcales</taxon>
        <taxon>Sorangiineae</taxon>
        <taxon>Pendulisporaceae</taxon>
        <taxon>Pendulispora</taxon>
    </lineage>
</organism>
<dbReference type="EC" id="1.14.19.-" evidence="2"/>
<dbReference type="Pfam" id="PF00487">
    <property type="entry name" value="FA_desaturase"/>
    <property type="match status" value="1"/>
</dbReference>
<dbReference type="EMBL" id="CP089984">
    <property type="protein sequence ID" value="WXB19634.1"/>
    <property type="molecule type" value="Genomic_DNA"/>
</dbReference>
<proteinExistence type="predicted"/>
<evidence type="ECO:0000313" key="3">
    <source>
        <dbReference type="Proteomes" id="UP001370348"/>
    </source>
</evidence>
<dbReference type="GO" id="GO:0016491">
    <property type="term" value="F:oxidoreductase activity"/>
    <property type="evidence" value="ECO:0007669"/>
    <property type="project" value="UniProtKB-KW"/>
</dbReference>
<evidence type="ECO:0000313" key="2">
    <source>
        <dbReference type="EMBL" id="WXB19634.1"/>
    </source>
</evidence>
<sequence>MQMSFATDDERFASFARTLDALRDDVEARLGPEDVAHIRRIGRVSRAAEILGRGLIFVSLDPLSFGAGVAALWLHKVLELMEIGHTSLHGTYDRLEGAERYRAKSFYWKAPIDERSWRNHHNGKHHQHANVLGRDPDLDFGGLRLSAYVSYRPIFRHQPLSNFATWLGFAGAINLHVTGLLDVHWGREEPAILHDRSAKGVRAAHRAAFRKFARYYGREYVLLPLLSGPFFWKTLLGNVLSEVGRDVYAAATIYCGHVGATEFPPDERPKGRGAWYAMQAEGAHDFDVPHVVSILCGALDRQIEHHLFPTFPPNRLREITPRVRAACEAHGVRYRTGRWPQRLREVTRTLRELSRDAILGM</sequence>
<dbReference type="PANTHER" id="PTHR19353">
    <property type="entry name" value="FATTY ACID DESATURASE 2"/>
    <property type="match status" value="1"/>
</dbReference>
<dbReference type="Proteomes" id="UP001370348">
    <property type="component" value="Chromosome"/>
</dbReference>